<evidence type="ECO:0000259" key="3">
    <source>
        <dbReference type="Pfam" id="PF09186"/>
    </source>
</evidence>
<dbReference type="OrthoDB" id="9813771at2"/>
<feature type="domain" description="UPF0029" evidence="3">
    <location>
        <begin position="143"/>
        <end position="197"/>
    </location>
</feature>
<dbReference type="GO" id="GO:0006446">
    <property type="term" value="P:regulation of translational initiation"/>
    <property type="evidence" value="ECO:0007669"/>
    <property type="project" value="TreeGrafter"/>
</dbReference>
<sequence>MTPRYTVPAQRYRCEIEVKRSRFIATVAATPTIEQSRDFIRTMQQEFPDANHNCWACVVGAPGATADTAMSDDGEPHGAAGKPMLTALQHSGLGDITVVVTRYFGGIHLGKGGMARAYTDAVLAALSGVTTKEKIDYCAVEIGCDYALLEPLQRLFDAYEVVVDDQQFADQVTLFLRLPEEHLTRFTTHITDLSHGRITIAIPA</sequence>
<dbReference type="InterPro" id="IPR035647">
    <property type="entry name" value="EFG_III/V"/>
</dbReference>
<reference evidence="4" key="2">
    <citation type="submission" date="2006-05" db="EMBL/GenBank/DDBJ databases">
        <title>Sequencing of the draft genome and assembly of Desulfuromonas acetoxidans DSM 684.</title>
        <authorList>
            <consortium name="US DOE Joint Genome Institute (JGI-PGF)"/>
            <person name="Copeland A."/>
            <person name="Lucas S."/>
            <person name="Lapidus A."/>
            <person name="Barry K."/>
            <person name="Detter J.C."/>
            <person name="Glavina del Rio T."/>
            <person name="Hammon N."/>
            <person name="Israni S."/>
            <person name="Dalin E."/>
            <person name="Tice H."/>
            <person name="Bruce D."/>
            <person name="Pitluck S."/>
            <person name="Richardson P."/>
        </authorList>
    </citation>
    <scope>NUCLEOTIDE SEQUENCE [LARGE SCALE GENOMIC DNA]</scope>
    <source>
        <strain evidence="4">DSM 684</strain>
    </source>
</reference>
<gene>
    <name evidence="4" type="ORF">Dace_1236</name>
</gene>
<reference evidence="4" key="1">
    <citation type="submission" date="2006-05" db="EMBL/GenBank/DDBJ databases">
        <title>Annotation of the draft genome assembly of Desulfuromonas acetoxidans DSM 684.</title>
        <authorList>
            <consortium name="US DOE Joint Genome Institute (JGI-ORNL)"/>
            <person name="Larimer F."/>
            <person name="Land M."/>
            <person name="Hauser L."/>
        </authorList>
    </citation>
    <scope>NUCLEOTIDE SEQUENCE [LARGE SCALE GENOMIC DNA]</scope>
    <source>
        <strain evidence="4">DSM 684</strain>
    </source>
</reference>
<comment type="caution">
    <text evidence="4">The sequence shown here is derived from an EMBL/GenBank/DDBJ whole genome shotgun (WGS) entry which is preliminary data.</text>
</comment>
<dbReference type="PROSITE" id="PS00910">
    <property type="entry name" value="UPF0029"/>
    <property type="match status" value="1"/>
</dbReference>
<evidence type="ECO:0000313" key="5">
    <source>
        <dbReference type="Proteomes" id="UP000005695"/>
    </source>
</evidence>
<dbReference type="RefSeq" id="WP_006001213.1">
    <property type="nucleotide sequence ID" value="NZ_AAEW02000012.1"/>
</dbReference>
<comment type="similarity">
    <text evidence="1">Belongs to the IMPACT family.</text>
</comment>
<dbReference type="InterPro" id="IPR020569">
    <property type="entry name" value="UPF0029_Impact_CS"/>
</dbReference>
<dbReference type="SUPFAM" id="SSF54980">
    <property type="entry name" value="EF-G C-terminal domain-like"/>
    <property type="match status" value="1"/>
</dbReference>
<keyword evidence="5" id="KW-1185">Reference proteome</keyword>
<proteinExistence type="inferred from homology"/>
<dbReference type="Proteomes" id="UP000005695">
    <property type="component" value="Unassembled WGS sequence"/>
</dbReference>
<feature type="domain" description="Impact N-terminal" evidence="2">
    <location>
        <begin position="19"/>
        <end position="125"/>
    </location>
</feature>
<dbReference type="Pfam" id="PF09186">
    <property type="entry name" value="DUF1949"/>
    <property type="match status" value="1"/>
</dbReference>
<dbReference type="Gene3D" id="3.30.70.240">
    <property type="match status" value="1"/>
</dbReference>
<dbReference type="PANTHER" id="PTHR16301:SF20">
    <property type="entry name" value="IMPACT FAMILY MEMBER YIGZ"/>
    <property type="match status" value="1"/>
</dbReference>
<protein>
    <recommendedName>
        <fullName evidence="6">Impact N-terminal domain-containing protein</fullName>
    </recommendedName>
</protein>
<evidence type="ECO:0000259" key="2">
    <source>
        <dbReference type="Pfam" id="PF01205"/>
    </source>
</evidence>
<dbReference type="InterPro" id="IPR036956">
    <property type="entry name" value="Impact_N_sf"/>
</dbReference>
<name>Q1JYD9_DESA6</name>
<dbReference type="SUPFAM" id="SSF54211">
    <property type="entry name" value="Ribosomal protein S5 domain 2-like"/>
    <property type="match status" value="1"/>
</dbReference>
<dbReference type="PANTHER" id="PTHR16301">
    <property type="entry name" value="IMPACT-RELATED"/>
    <property type="match status" value="1"/>
</dbReference>
<dbReference type="Pfam" id="PF01205">
    <property type="entry name" value="Impact_N"/>
    <property type="match status" value="1"/>
</dbReference>
<dbReference type="Gene3D" id="3.30.230.30">
    <property type="entry name" value="Impact, N-terminal domain"/>
    <property type="match status" value="1"/>
</dbReference>
<evidence type="ECO:0000256" key="1">
    <source>
        <dbReference type="ARBA" id="ARBA00007665"/>
    </source>
</evidence>
<organism evidence="4 5">
    <name type="scientific">Desulfuromonas acetoxidans (strain DSM 684 / 11070)</name>
    <dbReference type="NCBI Taxonomy" id="281689"/>
    <lineage>
        <taxon>Bacteria</taxon>
        <taxon>Pseudomonadati</taxon>
        <taxon>Thermodesulfobacteriota</taxon>
        <taxon>Desulfuromonadia</taxon>
        <taxon>Desulfuromonadales</taxon>
        <taxon>Desulfuromonadaceae</taxon>
        <taxon>Desulfuromonas</taxon>
    </lineage>
</organism>
<dbReference type="InterPro" id="IPR015269">
    <property type="entry name" value="UPF0029_Impact_C"/>
</dbReference>
<dbReference type="InterPro" id="IPR023582">
    <property type="entry name" value="Impact"/>
</dbReference>
<dbReference type="AlphaFoldDB" id="Q1JYD9"/>
<dbReference type="InterPro" id="IPR020568">
    <property type="entry name" value="Ribosomal_Su5_D2-typ_SF"/>
</dbReference>
<dbReference type="GO" id="GO:0005737">
    <property type="term" value="C:cytoplasm"/>
    <property type="evidence" value="ECO:0007669"/>
    <property type="project" value="TreeGrafter"/>
</dbReference>
<dbReference type="InterPro" id="IPR015796">
    <property type="entry name" value="Impact_YigZ-like"/>
</dbReference>
<evidence type="ECO:0008006" key="6">
    <source>
        <dbReference type="Google" id="ProtNLM"/>
    </source>
</evidence>
<accession>Q1JYD9</accession>
<dbReference type="InterPro" id="IPR001498">
    <property type="entry name" value="Impact_N"/>
</dbReference>
<dbReference type="EMBL" id="AAEW02000012">
    <property type="protein sequence ID" value="EAT15267.1"/>
    <property type="molecule type" value="Genomic_DNA"/>
</dbReference>
<dbReference type="NCBIfam" id="TIGR00257">
    <property type="entry name" value="IMPACT_YIGZ"/>
    <property type="match status" value="1"/>
</dbReference>
<evidence type="ECO:0000313" key="4">
    <source>
        <dbReference type="EMBL" id="EAT15267.1"/>
    </source>
</evidence>